<dbReference type="AlphaFoldDB" id="A0A0C3PF69"/>
<keyword evidence="2" id="KW-1185">Reference proteome</keyword>
<accession>A0A0C3PF69</accession>
<proteinExistence type="predicted"/>
<dbReference type="STRING" id="745531.A0A0C3PF69"/>
<dbReference type="Proteomes" id="UP000053257">
    <property type="component" value="Unassembled WGS sequence"/>
</dbReference>
<dbReference type="OrthoDB" id="2742110at2759"/>
<dbReference type="EMBL" id="KN840583">
    <property type="protein sequence ID" value="KIP04193.1"/>
    <property type="molecule type" value="Genomic_DNA"/>
</dbReference>
<organism evidence="1 2">
    <name type="scientific">Phlebiopsis gigantea (strain 11061_1 CR5-6)</name>
    <name type="common">White-rot fungus</name>
    <name type="synonym">Peniophora gigantea</name>
    <dbReference type="NCBI Taxonomy" id="745531"/>
    <lineage>
        <taxon>Eukaryota</taxon>
        <taxon>Fungi</taxon>
        <taxon>Dikarya</taxon>
        <taxon>Basidiomycota</taxon>
        <taxon>Agaricomycotina</taxon>
        <taxon>Agaricomycetes</taxon>
        <taxon>Polyporales</taxon>
        <taxon>Phanerochaetaceae</taxon>
        <taxon>Phlebiopsis</taxon>
    </lineage>
</organism>
<reference evidence="1 2" key="1">
    <citation type="journal article" date="2014" name="PLoS Genet.">
        <title>Analysis of the Phlebiopsis gigantea genome, transcriptome and secretome provides insight into its pioneer colonization strategies of wood.</title>
        <authorList>
            <person name="Hori C."/>
            <person name="Ishida T."/>
            <person name="Igarashi K."/>
            <person name="Samejima M."/>
            <person name="Suzuki H."/>
            <person name="Master E."/>
            <person name="Ferreira P."/>
            <person name="Ruiz-Duenas F.J."/>
            <person name="Held B."/>
            <person name="Canessa P."/>
            <person name="Larrondo L.F."/>
            <person name="Schmoll M."/>
            <person name="Druzhinina I.S."/>
            <person name="Kubicek C.P."/>
            <person name="Gaskell J.A."/>
            <person name="Kersten P."/>
            <person name="St John F."/>
            <person name="Glasner J."/>
            <person name="Sabat G."/>
            <person name="Splinter BonDurant S."/>
            <person name="Syed K."/>
            <person name="Yadav J."/>
            <person name="Mgbeahuruike A.C."/>
            <person name="Kovalchuk A."/>
            <person name="Asiegbu F.O."/>
            <person name="Lackner G."/>
            <person name="Hoffmeister D."/>
            <person name="Rencoret J."/>
            <person name="Gutierrez A."/>
            <person name="Sun H."/>
            <person name="Lindquist E."/>
            <person name="Barry K."/>
            <person name="Riley R."/>
            <person name="Grigoriev I.V."/>
            <person name="Henrissat B."/>
            <person name="Kues U."/>
            <person name="Berka R.M."/>
            <person name="Martinez A.T."/>
            <person name="Covert S.F."/>
            <person name="Blanchette R.A."/>
            <person name="Cullen D."/>
        </authorList>
    </citation>
    <scope>NUCLEOTIDE SEQUENCE [LARGE SCALE GENOMIC DNA]</scope>
    <source>
        <strain evidence="1 2">11061_1 CR5-6</strain>
    </source>
</reference>
<evidence type="ECO:0000313" key="2">
    <source>
        <dbReference type="Proteomes" id="UP000053257"/>
    </source>
</evidence>
<sequence>MHRPELAASVLACQSWVLAARATLYRRIYFRTVGARAAKLETTLSSSPHICALIRHLWVMHTEECRNHLLSWVSLIPANSLLSLHLVKMPVSTGPTPLLQFPAIRTVPHITIARSSFLQAQPSNLAVILSFPLLKSLSFLVNTLPLRLEGPLRLQRLSIGVMEDGRPQLLAVILNAIVPHSLRKLDLYLSSLEEDHVAWLTDLLQPHLPELRHLAIRTLDRTRTAVFVDNIIGLMPHLESLACGRRTYTSQLLSTVPHSLRSLTLESDDNEPFPREELEESVERLCNTSHRRFSSLTIGRHPSYPNSLYFERVSRVCQSFGVSFTINRGSISEHLELGLGGAFSRV</sequence>
<evidence type="ECO:0008006" key="3">
    <source>
        <dbReference type="Google" id="ProtNLM"/>
    </source>
</evidence>
<gene>
    <name evidence="1" type="ORF">PHLGIDRAFT_205279</name>
</gene>
<dbReference type="HOGENOM" id="CLU_780990_0_0_1"/>
<protein>
    <recommendedName>
        <fullName evidence="3">F-box domain-containing protein</fullName>
    </recommendedName>
</protein>
<evidence type="ECO:0000313" key="1">
    <source>
        <dbReference type="EMBL" id="KIP04193.1"/>
    </source>
</evidence>
<name>A0A0C3PF69_PHLG1</name>